<keyword evidence="3" id="KW-1185">Reference proteome</keyword>
<dbReference type="EMBL" id="JASCZI010121437">
    <property type="protein sequence ID" value="MED6161741.1"/>
    <property type="molecule type" value="Genomic_DNA"/>
</dbReference>
<dbReference type="Proteomes" id="UP001341840">
    <property type="component" value="Unassembled WGS sequence"/>
</dbReference>
<protein>
    <submittedName>
        <fullName evidence="2">Uncharacterized protein</fullName>
    </submittedName>
</protein>
<evidence type="ECO:0000256" key="1">
    <source>
        <dbReference type="SAM" id="MobiDB-lite"/>
    </source>
</evidence>
<evidence type="ECO:0000313" key="3">
    <source>
        <dbReference type="Proteomes" id="UP001341840"/>
    </source>
</evidence>
<organism evidence="2 3">
    <name type="scientific">Stylosanthes scabra</name>
    <dbReference type="NCBI Taxonomy" id="79078"/>
    <lineage>
        <taxon>Eukaryota</taxon>
        <taxon>Viridiplantae</taxon>
        <taxon>Streptophyta</taxon>
        <taxon>Embryophyta</taxon>
        <taxon>Tracheophyta</taxon>
        <taxon>Spermatophyta</taxon>
        <taxon>Magnoliopsida</taxon>
        <taxon>eudicotyledons</taxon>
        <taxon>Gunneridae</taxon>
        <taxon>Pentapetalae</taxon>
        <taxon>rosids</taxon>
        <taxon>fabids</taxon>
        <taxon>Fabales</taxon>
        <taxon>Fabaceae</taxon>
        <taxon>Papilionoideae</taxon>
        <taxon>50 kb inversion clade</taxon>
        <taxon>dalbergioids sensu lato</taxon>
        <taxon>Dalbergieae</taxon>
        <taxon>Pterocarpus clade</taxon>
        <taxon>Stylosanthes</taxon>
    </lineage>
</organism>
<name>A0ABU6UNN8_9FABA</name>
<proteinExistence type="predicted"/>
<gene>
    <name evidence="2" type="ORF">PIB30_063640</name>
</gene>
<accession>A0ABU6UNN8</accession>
<comment type="caution">
    <text evidence="2">The sequence shown here is derived from an EMBL/GenBank/DDBJ whole genome shotgun (WGS) entry which is preliminary data.</text>
</comment>
<feature type="region of interest" description="Disordered" evidence="1">
    <location>
        <begin position="27"/>
        <end position="65"/>
    </location>
</feature>
<evidence type="ECO:0000313" key="2">
    <source>
        <dbReference type="EMBL" id="MED6161741.1"/>
    </source>
</evidence>
<sequence length="98" mass="11378">MADLNLEKTVATRSRKRWLRRRRRIEAVAAPKLNNEKTEQTQGSKNRQRAGKGSGQGDDELEEQRQRWTLMAEKRLDGEVVEIDRNLESLPRYGADDV</sequence>
<reference evidence="2 3" key="1">
    <citation type="journal article" date="2023" name="Plants (Basel)">
        <title>Bridging the Gap: Combining Genomics and Transcriptomics Approaches to Understand Stylosanthes scabra, an Orphan Legume from the Brazilian Caatinga.</title>
        <authorList>
            <person name="Ferreira-Neto J.R.C."/>
            <person name="da Silva M.D."/>
            <person name="Binneck E."/>
            <person name="de Melo N.F."/>
            <person name="da Silva R.H."/>
            <person name="de Melo A.L.T.M."/>
            <person name="Pandolfi V."/>
            <person name="Bustamante F.O."/>
            <person name="Brasileiro-Vidal A.C."/>
            <person name="Benko-Iseppon A.M."/>
        </authorList>
    </citation>
    <scope>NUCLEOTIDE SEQUENCE [LARGE SCALE GENOMIC DNA]</scope>
    <source>
        <tissue evidence="2">Leaves</tissue>
    </source>
</reference>